<evidence type="ECO:0000256" key="1">
    <source>
        <dbReference type="ARBA" id="ARBA00022605"/>
    </source>
</evidence>
<organism evidence="8 9">
    <name type="scientific">Cephaloticoccus capnophilus</name>
    <dbReference type="NCBI Taxonomy" id="1548208"/>
    <lineage>
        <taxon>Bacteria</taxon>
        <taxon>Pseudomonadati</taxon>
        <taxon>Verrucomicrobiota</taxon>
        <taxon>Opitutia</taxon>
        <taxon>Opitutales</taxon>
        <taxon>Opitutaceae</taxon>
        <taxon>Cephaloticoccus</taxon>
    </lineage>
</organism>
<dbReference type="PANTHER" id="PTHR20861:SF1">
    <property type="entry name" value="HOMOSERINE KINASE"/>
    <property type="match status" value="1"/>
</dbReference>
<gene>
    <name evidence="8" type="ORF">AXK12_06965</name>
</gene>
<evidence type="ECO:0000256" key="5">
    <source>
        <dbReference type="ARBA" id="ARBA00022840"/>
    </source>
</evidence>
<dbReference type="SUPFAM" id="SSF54211">
    <property type="entry name" value="Ribosomal protein S5 domain 2-like"/>
    <property type="match status" value="1"/>
</dbReference>
<name>A0A139SJM9_9BACT</name>
<accession>A0A139SJM9</accession>
<dbReference type="InterPro" id="IPR014721">
    <property type="entry name" value="Ribsml_uS5_D2-typ_fold_subgr"/>
</dbReference>
<evidence type="ECO:0000259" key="7">
    <source>
        <dbReference type="Pfam" id="PF08544"/>
    </source>
</evidence>
<comment type="caution">
    <text evidence="8">The sequence shown here is derived from an EMBL/GenBank/DDBJ whole genome shotgun (WGS) entry which is preliminary data.</text>
</comment>
<dbReference type="GO" id="GO:0008652">
    <property type="term" value="P:amino acid biosynthetic process"/>
    <property type="evidence" value="ECO:0007669"/>
    <property type="project" value="UniProtKB-KW"/>
</dbReference>
<keyword evidence="2" id="KW-0808">Transferase</keyword>
<proteinExistence type="predicted"/>
<dbReference type="PRINTS" id="PR00958">
    <property type="entry name" value="HOMSERKINASE"/>
</dbReference>
<protein>
    <recommendedName>
        <fullName evidence="10">Homoserine kinase</fullName>
    </recommendedName>
</protein>
<evidence type="ECO:0000313" key="9">
    <source>
        <dbReference type="Proteomes" id="UP000071392"/>
    </source>
</evidence>
<keyword evidence="3" id="KW-0547">Nucleotide-binding</keyword>
<evidence type="ECO:0000259" key="6">
    <source>
        <dbReference type="Pfam" id="PF00288"/>
    </source>
</evidence>
<sequence length="284" mass="30005">MAVSVANRVTVSRLETSEASEGGGIFAERESDARAQKMVAKVAARFFEECGRERFSFSYRIEGEVPRSRGLGSSVTVRAGIVAALNQLSGAGLSRDQLVRLVSELEGHPDNAAAGILGGFCVARSDPQTGHYVDTIRAAVPESLVFVTAAPLFEVSTQASRGVLPQTLPYFDAVRSINSAGYLIAAMLTGDYERLRGAVSDFMHEPYRLPGIPGAVETIAAGVRAGALTGWLSGSGSSVMCAAYREDGPRVLAAMRESFERLGQSCEAVILNADNEGLRINAGA</sequence>
<reference evidence="8 9" key="1">
    <citation type="submission" date="2016-02" db="EMBL/GenBank/DDBJ databases">
        <authorList>
            <person name="Wen L."/>
            <person name="He K."/>
            <person name="Yang H."/>
        </authorList>
    </citation>
    <scope>NUCLEOTIDE SEQUENCE [LARGE SCALE GENOMIC DNA]</scope>
    <source>
        <strain evidence="8 9">CV41</strain>
    </source>
</reference>
<dbReference type="PANTHER" id="PTHR20861">
    <property type="entry name" value="HOMOSERINE/4-DIPHOSPHOCYTIDYL-2-C-METHYL-D-ERYTHRITOL KINASE"/>
    <property type="match status" value="1"/>
</dbReference>
<keyword evidence="1" id="KW-0028">Amino-acid biosynthesis</keyword>
<evidence type="ECO:0000256" key="4">
    <source>
        <dbReference type="ARBA" id="ARBA00022777"/>
    </source>
</evidence>
<dbReference type="GO" id="GO:0016301">
    <property type="term" value="F:kinase activity"/>
    <property type="evidence" value="ECO:0007669"/>
    <property type="project" value="UniProtKB-KW"/>
</dbReference>
<dbReference type="Gene3D" id="3.30.70.890">
    <property type="entry name" value="GHMP kinase, C-terminal domain"/>
    <property type="match status" value="1"/>
</dbReference>
<dbReference type="InterPro" id="IPR006204">
    <property type="entry name" value="GHMP_kinase_N_dom"/>
</dbReference>
<feature type="domain" description="GHMP kinase C-terminal" evidence="7">
    <location>
        <begin position="184"/>
        <end position="260"/>
    </location>
</feature>
<dbReference type="InterPro" id="IPR036554">
    <property type="entry name" value="GHMP_kinase_C_sf"/>
</dbReference>
<dbReference type="STRING" id="1548208.AXK12_06965"/>
<evidence type="ECO:0000313" key="8">
    <source>
        <dbReference type="EMBL" id="KXU34762.1"/>
    </source>
</evidence>
<dbReference type="Gene3D" id="3.30.230.10">
    <property type="match status" value="1"/>
</dbReference>
<evidence type="ECO:0000256" key="2">
    <source>
        <dbReference type="ARBA" id="ARBA00022679"/>
    </source>
</evidence>
<dbReference type="EMBL" id="LSZP01000049">
    <property type="protein sequence ID" value="KXU34762.1"/>
    <property type="molecule type" value="Genomic_DNA"/>
</dbReference>
<dbReference type="AlphaFoldDB" id="A0A139SJM9"/>
<evidence type="ECO:0000256" key="3">
    <source>
        <dbReference type="ARBA" id="ARBA00022741"/>
    </source>
</evidence>
<dbReference type="SUPFAM" id="SSF55060">
    <property type="entry name" value="GHMP Kinase, C-terminal domain"/>
    <property type="match status" value="1"/>
</dbReference>
<evidence type="ECO:0008006" key="10">
    <source>
        <dbReference type="Google" id="ProtNLM"/>
    </source>
</evidence>
<dbReference type="InterPro" id="IPR020568">
    <property type="entry name" value="Ribosomal_Su5_D2-typ_SF"/>
</dbReference>
<dbReference type="Pfam" id="PF08544">
    <property type="entry name" value="GHMP_kinases_C"/>
    <property type="match status" value="1"/>
</dbReference>
<dbReference type="Pfam" id="PF00288">
    <property type="entry name" value="GHMP_kinases_N"/>
    <property type="match status" value="1"/>
</dbReference>
<feature type="domain" description="GHMP kinase N-terminal" evidence="6">
    <location>
        <begin position="39"/>
        <end position="119"/>
    </location>
</feature>
<dbReference type="GO" id="GO:0005524">
    <property type="term" value="F:ATP binding"/>
    <property type="evidence" value="ECO:0007669"/>
    <property type="project" value="UniProtKB-KW"/>
</dbReference>
<dbReference type="InterPro" id="IPR013750">
    <property type="entry name" value="GHMP_kinase_C_dom"/>
</dbReference>
<keyword evidence="4" id="KW-0418">Kinase</keyword>
<dbReference type="Proteomes" id="UP000071392">
    <property type="component" value="Unassembled WGS sequence"/>
</dbReference>
<keyword evidence="5" id="KW-0067">ATP-binding</keyword>
<keyword evidence="9" id="KW-1185">Reference proteome</keyword>